<evidence type="ECO:0000313" key="3">
    <source>
        <dbReference type="Proteomes" id="UP001443914"/>
    </source>
</evidence>
<dbReference type="Proteomes" id="UP001443914">
    <property type="component" value="Unassembled WGS sequence"/>
</dbReference>
<evidence type="ECO:0000313" key="2">
    <source>
        <dbReference type="EMBL" id="KAK9672669.1"/>
    </source>
</evidence>
<proteinExistence type="predicted"/>
<dbReference type="GO" id="GO:0048437">
    <property type="term" value="P:floral organ development"/>
    <property type="evidence" value="ECO:0007669"/>
    <property type="project" value="TreeGrafter"/>
</dbReference>
<organism evidence="2 3">
    <name type="scientific">Saponaria officinalis</name>
    <name type="common">Common soapwort</name>
    <name type="synonym">Lychnis saponaria</name>
    <dbReference type="NCBI Taxonomy" id="3572"/>
    <lineage>
        <taxon>Eukaryota</taxon>
        <taxon>Viridiplantae</taxon>
        <taxon>Streptophyta</taxon>
        <taxon>Embryophyta</taxon>
        <taxon>Tracheophyta</taxon>
        <taxon>Spermatophyta</taxon>
        <taxon>Magnoliopsida</taxon>
        <taxon>eudicotyledons</taxon>
        <taxon>Gunneridae</taxon>
        <taxon>Pentapetalae</taxon>
        <taxon>Caryophyllales</taxon>
        <taxon>Caryophyllaceae</taxon>
        <taxon>Caryophylleae</taxon>
        <taxon>Saponaria</taxon>
    </lineage>
</organism>
<dbReference type="EMBL" id="JBDFQZ010000012">
    <property type="protein sequence ID" value="KAK9672669.1"/>
    <property type="molecule type" value="Genomic_DNA"/>
</dbReference>
<feature type="region of interest" description="Disordered" evidence="1">
    <location>
        <begin position="41"/>
        <end position="71"/>
    </location>
</feature>
<dbReference type="GO" id="GO:0031624">
    <property type="term" value="F:ubiquitin conjugating enzyme binding"/>
    <property type="evidence" value="ECO:0007669"/>
    <property type="project" value="TreeGrafter"/>
</dbReference>
<name>A0AAW1H9D2_SAPOF</name>
<comment type="caution">
    <text evidence="2">The sequence shown here is derived from an EMBL/GenBank/DDBJ whole genome shotgun (WGS) entry which is preliminary data.</text>
</comment>
<accession>A0AAW1H9D2</accession>
<reference evidence="2" key="1">
    <citation type="submission" date="2024-03" db="EMBL/GenBank/DDBJ databases">
        <title>WGS assembly of Saponaria officinalis var. Norfolk2.</title>
        <authorList>
            <person name="Jenkins J."/>
            <person name="Shu S."/>
            <person name="Grimwood J."/>
            <person name="Barry K."/>
            <person name="Goodstein D."/>
            <person name="Schmutz J."/>
            <person name="Leebens-Mack J."/>
            <person name="Osbourn A."/>
        </authorList>
    </citation>
    <scope>NUCLEOTIDE SEQUENCE [LARGE SCALE GENOMIC DNA]</scope>
    <source>
        <strain evidence="2">JIC</strain>
    </source>
</reference>
<dbReference type="PANTHER" id="PTHR46400:SF14">
    <property type="entry name" value="E3 UBIQUITIN LIGASE BIG BROTHER-LIKE"/>
    <property type="match status" value="1"/>
</dbReference>
<dbReference type="AlphaFoldDB" id="A0AAW1H9D2"/>
<feature type="region of interest" description="Disordered" evidence="1">
    <location>
        <begin position="136"/>
        <end position="162"/>
    </location>
</feature>
<dbReference type="GO" id="GO:0004842">
    <property type="term" value="F:ubiquitin-protein transferase activity"/>
    <property type="evidence" value="ECO:0007669"/>
    <property type="project" value="InterPro"/>
</dbReference>
<dbReference type="GO" id="GO:0046621">
    <property type="term" value="P:negative regulation of organ growth"/>
    <property type="evidence" value="ECO:0007669"/>
    <property type="project" value="InterPro"/>
</dbReference>
<dbReference type="GO" id="GO:0016567">
    <property type="term" value="P:protein ubiquitination"/>
    <property type="evidence" value="ECO:0007669"/>
    <property type="project" value="InterPro"/>
</dbReference>
<protein>
    <submittedName>
        <fullName evidence="2">Uncharacterized protein</fullName>
    </submittedName>
</protein>
<sequence length="188" mass="20382">MASGNRTVPIELQEELAQLFPGLSIEEALQHQESLYESLKTSNNVRQTARSSHNDPSCSRSMGHSPGESSLSFDMALDEALAQSLLELDMNDLSDATYFETAQNSPDNSGGNTSDVAEDTHASEIEEVGINPDEMSYEQLQSLGDSIGSESKGLSEREVSSLPKSKRNPLLALFFWKKAKTGQLAPSA</sequence>
<keyword evidence="3" id="KW-1185">Reference proteome</keyword>
<dbReference type="InterPro" id="IPR033276">
    <property type="entry name" value="BB"/>
</dbReference>
<gene>
    <name evidence="2" type="ORF">RND81_12G115900</name>
</gene>
<dbReference type="PANTHER" id="PTHR46400">
    <property type="entry name" value="RING/U-BOX SUPERFAMILY PROTEIN"/>
    <property type="match status" value="1"/>
</dbReference>
<evidence type="ECO:0000256" key="1">
    <source>
        <dbReference type="SAM" id="MobiDB-lite"/>
    </source>
</evidence>